<dbReference type="SUPFAM" id="SSF74653">
    <property type="entry name" value="TolA/TonB C-terminal domain"/>
    <property type="match status" value="1"/>
</dbReference>
<feature type="domain" description="TonB C-terminal" evidence="2">
    <location>
        <begin position="139"/>
        <end position="228"/>
    </location>
</feature>
<evidence type="ECO:0000259" key="2">
    <source>
        <dbReference type="PROSITE" id="PS52015"/>
    </source>
</evidence>
<sequence>MKKLNVLPALFITAMVLSACSSNTEVQSQKKTSKQYQQELEKQLALSKQREQQNYQLYTSDCITGLSELSWTSELYRGELMDKAYQQCMSQFRAGMNEDEFHKAVIQQLPSSRLWFDSALWLQQKGELAPLLQQLCVAKADSKNKILYLPRLRYPIPAARDGLEGKVEASVRFDANGFFKEVIELKGTPERVFDRETKRLLEKSVACTSGQELEQSLTINFTLDHTQS</sequence>
<evidence type="ECO:0000313" key="4">
    <source>
        <dbReference type="Proteomes" id="UP000321814"/>
    </source>
</evidence>
<dbReference type="OrthoDB" id="5763604at2"/>
<feature type="chain" id="PRO_5022748369" description="TonB C-terminal domain-containing protein" evidence="1">
    <location>
        <begin position="20"/>
        <end position="228"/>
    </location>
</feature>
<dbReference type="Proteomes" id="UP000321814">
    <property type="component" value="Unassembled WGS sequence"/>
</dbReference>
<protein>
    <recommendedName>
        <fullName evidence="2">TonB C-terminal domain-containing protein</fullName>
    </recommendedName>
</protein>
<organism evidence="3 4">
    <name type="scientific">Rheinheimera tangshanensis</name>
    <dbReference type="NCBI Taxonomy" id="400153"/>
    <lineage>
        <taxon>Bacteria</taxon>
        <taxon>Pseudomonadati</taxon>
        <taxon>Pseudomonadota</taxon>
        <taxon>Gammaproteobacteria</taxon>
        <taxon>Chromatiales</taxon>
        <taxon>Chromatiaceae</taxon>
        <taxon>Rheinheimera</taxon>
    </lineage>
</organism>
<proteinExistence type="predicted"/>
<dbReference type="PROSITE" id="PS51257">
    <property type="entry name" value="PROKAR_LIPOPROTEIN"/>
    <property type="match status" value="1"/>
</dbReference>
<dbReference type="Gene3D" id="3.30.1150.10">
    <property type="match status" value="1"/>
</dbReference>
<dbReference type="RefSeq" id="WP_147905208.1">
    <property type="nucleotide sequence ID" value="NZ_BAAAGC010000010.1"/>
</dbReference>
<dbReference type="Pfam" id="PF03544">
    <property type="entry name" value="TonB_C"/>
    <property type="match status" value="1"/>
</dbReference>
<dbReference type="PROSITE" id="PS52015">
    <property type="entry name" value="TONB_CTD"/>
    <property type="match status" value="1"/>
</dbReference>
<name>A0A5C8LPV5_9GAMM</name>
<comment type="caution">
    <text evidence="3">The sequence shown here is derived from an EMBL/GenBank/DDBJ whole genome shotgun (WGS) entry which is preliminary data.</text>
</comment>
<gene>
    <name evidence="3" type="ORF">FU839_16265</name>
</gene>
<dbReference type="AlphaFoldDB" id="A0A5C8LPV5"/>
<evidence type="ECO:0000256" key="1">
    <source>
        <dbReference type="SAM" id="SignalP"/>
    </source>
</evidence>
<reference evidence="3 4" key="1">
    <citation type="submission" date="2019-08" db="EMBL/GenBank/DDBJ databases">
        <title>Draft genome analysis of Rheinheimera tangshanensis isolated from the roots of fresh rice plants (Oryza sativa).</title>
        <authorList>
            <person name="Yu Q."/>
            <person name="Qi Y."/>
            <person name="Zhang H."/>
            <person name="Pu J."/>
        </authorList>
    </citation>
    <scope>NUCLEOTIDE SEQUENCE [LARGE SCALE GENOMIC DNA]</scope>
    <source>
        <strain evidence="3 4">JA3-B52</strain>
    </source>
</reference>
<dbReference type="InterPro" id="IPR037682">
    <property type="entry name" value="TonB_C"/>
</dbReference>
<dbReference type="GO" id="GO:0055085">
    <property type="term" value="P:transmembrane transport"/>
    <property type="evidence" value="ECO:0007669"/>
    <property type="project" value="InterPro"/>
</dbReference>
<feature type="signal peptide" evidence="1">
    <location>
        <begin position="1"/>
        <end position="19"/>
    </location>
</feature>
<dbReference type="EMBL" id="VRLR01000013">
    <property type="protein sequence ID" value="TXK78285.1"/>
    <property type="molecule type" value="Genomic_DNA"/>
</dbReference>
<accession>A0A5C8LPV5</accession>
<evidence type="ECO:0000313" key="3">
    <source>
        <dbReference type="EMBL" id="TXK78285.1"/>
    </source>
</evidence>
<keyword evidence="1" id="KW-0732">Signal</keyword>
<keyword evidence="4" id="KW-1185">Reference proteome</keyword>